<dbReference type="PROSITE" id="PS50268">
    <property type="entry name" value="CADHERIN_2"/>
    <property type="match status" value="1"/>
</dbReference>
<dbReference type="CDD" id="cd11304">
    <property type="entry name" value="Cadherin_repeat"/>
    <property type="match status" value="1"/>
</dbReference>
<organism evidence="2">
    <name type="scientific">Cyprideis torosa</name>
    <dbReference type="NCBI Taxonomy" id="163714"/>
    <lineage>
        <taxon>Eukaryota</taxon>
        <taxon>Metazoa</taxon>
        <taxon>Ecdysozoa</taxon>
        <taxon>Arthropoda</taxon>
        <taxon>Crustacea</taxon>
        <taxon>Oligostraca</taxon>
        <taxon>Ostracoda</taxon>
        <taxon>Podocopa</taxon>
        <taxon>Podocopida</taxon>
        <taxon>Cytherocopina</taxon>
        <taxon>Cytheroidea</taxon>
        <taxon>Cytherideidae</taxon>
        <taxon>Cyprideis</taxon>
    </lineage>
</organism>
<sequence>MRLRREDHQYGKKEEDVNTPAGRKVSSHLIPSVDIPVGQVRRPGIEETEGCDLLTIEFFANQIAFSFASANQPPVFTKEMENQVVSESKAIGSVIFTLQGTDPEGSDVKYGLLGTDKLTVNPRTGEVTLVRPLDREGDDGIIIGRTQKAFWCVLSGGSAVQLSNGFGMAPHAGKQEILNCHVKKRFLIPREATACNSVGRKLSHPPP</sequence>
<dbReference type="InterPro" id="IPR015919">
    <property type="entry name" value="Cadherin-like_sf"/>
</dbReference>
<dbReference type="AlphaFoldDB" id="A0A7R8W2B2"/>
<dbReference type="GO" id="GO:0005509">
    <property type="term" value="F:calcium ion binding"/>
    <property type="evidence" value="ECO:0007669"/>
    <property type="project" value="UniProtKB-UniRule"/>
</dbReference>
<dbReference type="GO" id="GO:0007156">
    <property type="term" value="P:homophilic cell adhesion via plasma membrane adhesion molecules"/>
    <property type="evidence" value="ECO:0007669"/>
    <property type="project" value="InterPro"/>
</dbReference>
<gene>
    <name evidence="2" type="ORF">CTOB1V02_LOCUS1014</name>
</gene>
<dbReference type="InterPro" id="IPR002126">
    <property type="entry name" value="Cadherin-like_dom"/>
</dbReference>
<protein>
    <submittedName>
        <fullName evidence="2">Uncharacterized protein</fullName>
    </submittedName>
</protein>
<dbReference type="GO" id="GO:0016020">
    <property type="term" value="C:membrane"/>
    <property type="evidence" value="ECO:0007669"/>
    <property type="project" value="InterPro"/>
</dbReference>
<feature type="compositionally biased region" description="Basic and acidic residues" evidence="1">
    <location>
        <begin position="1"/>
        <end position="16"/>
    </location>
</feature>
<dbReference type="EMBL" id="OB660139">
    <property type="protein sequence ID" value="CAD7223019.1"/>
    <property type="molecule type" value="Genomic_DNA"/>
</dbReference>
<evidence type="ECO:0000313" key="2">
    <source>
        <dbReference type="EMBL" id="CAD7223019.1"/>
    </source>
</evidence>
<evidence type="ECO:0000256" key="1">
    <source>
        <dbReference type="SAM" id="MobiDB-lite"/>
    </source>
</evidence>
<dbReference type="OrthoDB" id="9990384at2759"/>
<reference evidence="2" key="1">
    <citation type="submission" date="2020-11" db="EMBL/GenBank/DDBJ databases">
        <authorList>
            <person name="Tran Van P."/>
        </authorList>
    </citation>
    <scope>NUCLEOTIDE SEQUENCE</scope>
</reference>
<name>A0A7R8W2B2_9CRUS</name>
<proteinExistence type="predicted"/>
<dbReference type="SUPFAM" id="SSF49313">
    <property type="entry name" value="Cadherin-like"/>
    <property type="match status" value="1"/>
</dbReference>
<accession>A0A7R8W2B2</accession>
<dbReference type="Gene3D" id="2.60.40.60">
    <property type="entry name" value="Cadherins"/>
    <property type="match status" value="1"/>
</dbReference>
<feature type="region of interest" description="Disordered" evidence="1">
    <location>
        <begin position="1"/>
        <end position="24"/>
    </location>
</feature>